<name>K3YKR5_SETIT</name>
<evidence type="ECO:0000313" key="1">
    <source>
        <dbReference type="EnsemblPlants" id="KQL02770"/>
    </source>
</evidence>
<proteinExistence type="predicted"/>
<accession>K3YKR5</accession>
<protein>
    <submittedName>
        <fullName evidence="1">Uncharacterized protein</fullName>
    </submittedName>
</protein>
<dbReference type="EMBL" id="AGNK02004006">
    <property type="status" value="NOT_ANNOTATED_CDS"/>
    <property type="molecule type" value="Genomic_DNA"/>
</dbReference>
<evidence type="ECO:0000313" key="2">
    <source>
        <dbReference type="Proteomes" id="UP000004995"/>
    </source>
</evidence>
<dbReference type="InParanoid" id="K3YKR5"/>
<reference evidence="2" key="1">
    <citation type="journal article" date="2012" name="Nat. Biotechnol.">
        <title>Reference genome sequence of the model plant Setaria.</title>
        <authorList>
            <person name="Bennetzen J.L."/>
            <person name="Schmutz J."/>
            <person name="Wang H."/>
            <person name="Percifield R."/>
            <person name="Hawkins J."/>
            <person name="Pontaroli A.C."/>
            <person name="Estep M."/>
            <person name="Feng L."/>
            <person name="Vaughn J.N."/>
            <person name="Grimwood J."/>
            <person name="Jenkins J."/>
            <person name="Barry K."/>
            <person name="Lindquist E."/>
            <person name="Hellsten U."/>
            <person name="Deshpande S."/>
            <person name="Wang X."/>
            <person name="Wu X."/>
            <person name="Mitros T."/>
            <person name="Triplett J."/>
            <person name="Yang X."/>
            <person name="Ye C.Y."/>
            <person name="Mauro-Herrera M."/>
            <person name="Wang L."/>
            <person name="Li P."/>
            <person name="Sharma M."/>
            <person name="Sharma R."/>
            <person name="Ronald P.C."/>
            <person name="Panaud O."/>
            <person name="Kellogg E.A."/>
            <person name="Brutnell T.P."/>
            <person name="Doust A.N."/>
            <person name="Tuskan G.A."/>
            <person name="Rokhsar D."/>
            <person name="Devos K.M."/>
        </authorList>
    </citation>
    <scope>NUCLEOTIDE SEQUENCE [LARGE SCALE GENOMIC DNA]</scope>
    <source>
        <strain evidence="2">cv. Yugu1</strain>
    </source>
</reference>
<dbReference type="Gramene" id="KQL02770">
    <property type="protein sequence ID" value="KQL02770"/>
    <property type="gene ID" value="SETIT_014834mg"/>
</dbReference>
<dbReference type="HOGENOM" id="CLU_3072293_0_0_1"/>
<organism evidence="1 2">
    <name type="scientific">Setaria italica</name>
    <name type="common">Foxtail millet</name>
    <name type="synonym">Panicum italicum</name>
    <dbReference type="NCBI Taxonomy" id="4555"/>
    <lineage>
        <taxon>Eukaryota</taxon>
        <taxon>Viridiplantae</taxon>
        <taxon>Streptophyta</taxon>
        <taxon>Embryophyta</taxon>
        <taxon>Tracheophyta</taxon>
        <taxon>Spermatophyta</taxon>
        <taxon>Magnoliopsida</taxon>
        <taxon>Liliopsida</taxon>
        <taxon>Poales</taxon>
        <taxon>Poaceae</taxon>
        <taxon>PACMAD clade</taxon>
        <taxon>Panicoideae</taxon>
        <taxon>Panicodae</taxon>
        <taxon>Paniceae</taxon>
        <taxon>Cenchrinae</taxon>
        <taxon>Setaria</taxon>
    </lineage>
</organism>
<dbReference type="EnsemblPlants" id="KQL02770">
    <property type="protein sequence ID" value="KQL02770"/>
    <property type="gene ID" value="SETIT_014834mg"/>
</dbReference>
<dbReference type="AlphaFoldDB" id="K3YKR5"/>
<dbReference type="Proteomes" id="UP000004995">
    <property type="component" value="Unassembled WGS sequence"/>
</dbReference>
<keyword evidence="2" id="KW-1185">Reference proteome</keyword>
<sequence>MQRRQRSRSHCGCALAVVELRTYWQLQIGVWIDKFWYLVVQVGLWSCRCTICT</sequence>
<reference evidence="1" key="2">
    <citation type="submission" date="2018-08" db="UniProtKB">
        <authorList>
            <consortium name="EnsemblPlants"/>
        </authorList>
    </citation>
    <scope>IDENTIFICATION</scope>
    <source>
        <strain evidence="1">Yugu1</strain>
    </source>
</reference>